<protein>
    <submittedName>
        <fullName evidence="2">Variable surface protein</fullName>
    </submittedName>
</protein>
<accession>A0A1Y1JR52</accession>
<evidence type="ECO:0000313" key="2">
    <source>
        <dbReference type="EMBL" id="GAW83975.1"/>
    </source>
</evidence>
<keyword evidence="1" id="KW-1133">Transmembrane helix</keyword>
<evidence type="ECO:0000256" key="1">
    <source>
        <dbReference type="SAM" id="Phobius"/>
    </source>
</evidence>
<dbReference type="OrthoDB" id="10316336at2759"/>
<dbReference type="GeneID" id="39744783"/>
<reference evidence="3" key="1">
    <citation type="submission" date="2017-04" db="EMBL/GenBank/DDBJ databases">
        <title>Plasmodium gonderi genome.</title>
        <authorList>
            <person name="Arisue N."/>
            <person name="Honma H."/>
            <person name="Kawai S."/>
            <person name="Tougan T."/>
            <person name="Tanabe K."/>
            <person name="Horii T."/>
        </authorList>
    </citation>
    <scope>NUCLEOTIDE SEQUENCE [LARGE SCALE GENOMIC DNA]</scope>
    <source>
        <strain evidence="3">ATCC 30045</strain>
    </source>
</reference>
<keyword evidence="1" id="KW-0472">Membrane</keyword>
<keyword evidence="3" id="KW-1185">Reference proteome</keyword>
<organism evidence="2 3">
    <name type="scientific">Plasmodium gonderi</name>
    <dbReference type="NCBI Taxonomy" id="77519"/>
    <lineage>
        <taxon>Eukaryota</taxon>
        <taxon>Sar</taxon>
        <taxon>Alveolata</taxon>
        <taxon>Apicomplexa</taxon>
        <taxon>Aconoidasida</taxon>
        <taxon>Haemosporida</taxon>
        <taxon>Plasmodiidae</taxon>
        <taxon>Plasmodium</taxon>
        <taxon>Plasmodium (Plasmodium)</taxon>
    </lineage>
</organism>
<evidence type="ECO:0000313" key="3">
    <source>
        <dbReference type="Proteomes" id="UP000195521"/>
    </source>
</evidence>
<sequence>MTTPIVINDNEFNFEDIFPNCMQDLRIYKKIKVSAYSSILKDPCKTIFTELGGVANKIWNFIKDCEELIVYLQYIDTIKNTLYKKPSCDYFNYMLQSTLKYYKISDQNTNNAYDKIINHTEKTVFNSVSNVCKSDFKEMDEHIYLTLEKLNVLYEWISKPGMNCSKSDECINVYRELSEICDRSNNDSLRTVLEKFENSYMTYLPYLQEILKLRASLKNARIVMLTFIIIPVTLLMITFFLYKYIYEIVHTLSVYSTWFILTTRCKKHKGNMEKKK</sequence>
<keyword evidence="1" id="KW-0812">Transmembrane</keyword>
<dbReference type="EMBL" id="BDQF01000047">
    <property type="protein sequence ID" value="GAW83975.1"/>
    <property type="molecule type" value="Genomic_DNA"/>
</dbReference>
<gene>
    <name evidence="2" type="ORF">PGO_000395</name>
</gene>
<dbReference type="Proteomes" id="UP000195521">
    <property type="component" value="Unassembled WGS sequence"/>
</dbReference>
<proteinExistence type="predicted"/>
<comment type="caution">
    <text evidence="2">The sequence shown here is derived from an EMBL/GenBank/DDBJ whole genome shotgun (WGS) entry which is preliminary data.</text>
</comment>
<dbReference type="AlphaFoldDB" id="A0A1Y1JR52"/>
<feature type="transmembrane region" description="Helical" evidence="1">
    <location>
        <begin position="222"/>
        <end position="242"/>
    </location>
</feature>
<dbReference type="RefSeq" id="XP_028546564.1">
    <property type="nucleotide sequence ID" value="XM_028690763.1"/>
</dbReference>
<name>A0A1Y1JR52_PLAGO</name>
<feature type="transmembrane region" description="Helical" evidence="1">
    <location>
        <begin position="248"/>
        <end position="265"/>
    </location>
</feature>